<feature type="compositionally biased region" description="Basic and acidic residues" evidence="1">
    <location>
        <begin position="170"/>
        <end position="186"/>
    </location>
</feature>
<accession>A0A7R9FGT7</accession>
<feature type="domain" description="Nuclear pore complex NUP2/50/61" evidence="2">
    <location>
        <begin position="162"/>
        <end position="208"/>
    </location>
</feature>
<protein>
    <recommendedName>
        <fullName evidence="2">Nuclear pore complex NUP2/50/61 domain-containing protein</fullName>
    </recommendedName>
</protein>
<proteinExistence type="predicted"/>
<name>A0A7R9FGT7_9NEOP</name>
<dbReference type="InterPro" id="IPR015007">
    <property type="entry name" value="NUP2/50/61"/>
</dbReference>
<dbReference type="GO" id="GO:0005643">
    <property type="term" value="C:nuclear pore"/>
    <property type="evidence" value="ECO:0007669"/>
    <property type="project" value="InterPro"/>
</dbReference>
<feature type="compositionally biased region" description="Polar residues" evidence="1">
    <location>
        <begin position="122"/>
        <end position="146"/>
    </location>
</feature>
<evidence type="ECO:0000256" key="1">
    <source>
        <dbReference type="SAM" id="MobiDB-lite"/>
    </source>
</evidence>
<feature type="region of interest" description="Disordered" evidence="1">
    <location>
        <begin position="63"/>
        <end position="151"/>
    </location>
</feature>
<feature type="compositionally biased region" description="Basic and acidic residues" evidence="1">
    <location>
        <begin position="64"/>
        <end position="96"/>
    </location>
</feature>
<dbReference type="EMBL" id="OE000061">
    <property type="protein sequence ID" value="CAD7452234.1"/>
    <property type="molecule type" value="Genomic_DNA"/>
</dbReference>
<sequence length="215" mass="24194">MVENVSQCSGKPNDNTKTIAIQTPQPTLREQRTAGSLRIYGDQDLEQGSRRLHSLVYIVTQHVGQHDQEPHEQEPTSQEPLREQEPTIQEPSREQEPTIQGLQEHKSLPSKGHQGNKRLPSRSLQESKSLPSKGLQESKSPPSTGLQEKVEEFKISLKSKMAKRIATSELNHDNWNQEEKSEEAGSFKKAAPEVMQQRIIKAAKRRAGHISEEVG</sequence>
<gene>
    <name evidence="3" type="ORF">TTEB3V08_LOCUS420</name>
</gene>
<evidence type="ECO:0000259" key="2">
    <source>
        <dbReference type="Pfam" id="PF08911"/>
    </source>
</evidence>
<feature type="region of interest" description="Disordered" evidence="1">
    <location>
        <begin position="168"/>
        <end position="191"/>
    </location>
</feature>
<feature type="region of interest" description="Disordered" evidence="1">
    <location>
        <begin position="1"/>
        <end position="35"/>
    </location>
</feature>
<organism evidence="3">
    <name type="scientific">Timema tahoe</name>
    <dbReference type="NCBI Taxonomy" id="61484"/>
    <lineage>
        <taxon>Eukaryota</taxon>
        <taxon>Metazoa</taxon>
        <taxon>Ecdysozoa</taxon>
        <taxon>Arthropoda</taxon>
        <taxon>Hexapoda</taxon>
        <taxon>Insecta</taxon>
        <taxon>Pterygota</taxon>
        <taxon>Neoptera</taxon>
        <taxon>Polyneoptera</taxon>
        <taxon>Phasmatodea</taxon>
        <taxon>Timematodea</taxon>
        <taxon>Timematoidea</taxon>
        <taxon>Timematidae</taxon>
        <taxon>Timema</taxon>
    </lineage>
</organism>
<reference evidence="3" key="1">
    <citation type="submission" date="2020-11" db="EMBL/GenBank/DDBJ databases">
        <authorList>
            <person name="Tran Van P."/>
        </authorList>
    </citation>
    <scope>NUCLEOTIDE SEQUENCE</scope>
</reference>
<dbReference type="AlphaFoldDB" id="A0A7R9FGT7"/>
<evidence type="ECO:0000313" key="3">
    <source>
        <dbReference type="EMBL" id="CAD7452234.1"/>
    </source>
</evidence>
<feature type="compositionally biased region" description="Polar residues" evidence="1">
    <location>
        <begin position="1"/>
        <end position="28"/>
    </location>
</feature>
<dbReference type="Pfam" id="PF08911">
    <property type="entry name" value="NUP50"/>
    <property type="match status" value="1"/>
</dbReference>